<feature type="compositionally biased region" description="Basic residues" evidence="1">
    <location>
        <begin position="1"/>
        <end position="14"/>
    </location>
</feature>
<name>A0A6G1BIZ5_9ORYZ</name>
<evidence type="ECO:0000313" key="3">
    <source>
        <dbReference type="Proteomes" id="UP000479710"/>
    </source>
</evidence>
<feature type="region of interest" description="Disordered" evidence="1">
    <location>
        <begin position="46"/>
        <end position="76"/>
    </location>
</feature>
<dbReference type="AlphaFoldDB" id="A0A6G1BIZ5"/>
<gene>
    <name evidence="2" type="ORF">E2562_003984</name>
</gene>
<comment type="caution">
    <text evidence="2">The sequence shown here is derived from an EMBL/GenBank/DDBJ whole genome shotgun (WGS) entry which is preliminary data.</text>
</comment>
<protein>
    <submittedName>
        <fullName evidence="2">Uncharacterized protein</fullName>
    </submittedName>
</protein>
<reference evidence="2 3" key="1">
    <citation type="submission" date="2019-11" db="EMBL/GenBank/DDBJ databases">
        <title>Whole genome sequence of Oryza granulata.</title>
        <authorList>
            <person name="Li W."/>
        </authorList>
    </citation>
    <scope>NUCLEOTIDE SEQUENCE [LARGE SCALE GENOMIC DNA]</scope>
    <source>
        <strain evidence="3">cv. Menghai</strain>
        <tissue evidence="2">Leaf</tissue>
    </source>
</reference>
<proteinExistence type="predicted"/>
<dbReference type="Proteomes" id="UP000479710">
    <property type="component" value="Unassembled WGS sequence"/>
</dbReference>
<feature type="region of interest" description="Disordered" evidence="1">
    <location>
        <begin position="1"/>
        <end position="23"/>
    </location>
</feature>
<accession>A0A6G1BIZ5</accession>
<evidence type="ECO:0000313" key="2">
    <source>
        <dbReference type="EMBL" id="KAF0887751.1"/>
    </source>
</evidence>
<keyword evidence="3" id="KW-1185">Reference proteome</keyword>
<evidence type="ECO:0000256" key="1">
    <source>
        <dbReference type="SAM" id="MobiDB-lite"/>
    </source>
</evidence>
<sequence length="97" mass="10875">MRVREHLHRFHRSRAPSPSLPIAATPRVPLTPLPCTAPLLPARAKPLPLPREHFPRDGARAVKSRRSRAMAGRSRLRPCVDRASPIEVPLKVHPQIP</sequence>
<organism evidence="2 3">
    <name type="scientific">Oryza meyeriana var. granulata</name>
    <dbReference type="NCBI Taxonomy" id="110450"/>
    <lineage>
        <taxon>Eukaryota</taxon>
        <taxon>Viridiplantae</taxon>
        <taxon>Streptophyta</taxon>
        <taxon>Embryophyta</taxon>
        <taxon>Tracheophyta</taxon>
        <taxon>Spermatophyta</taxon>
        <taxon>Magnoliopsida</taxon>
        <taxon>Liliopsida</taxon>
        <taxon>Poales</taxon>
        <taxon>Poaceae</taxon>
        <taxon>BOP clade</taxon>
        <taxon>Oryzoideae</taxon>
        <taxon>Oryzeae</taxon>
        <taxon>Oryzinae</taxon>
        <taxon>Oryza</taxon>
        <taxon>Oryza meyeriana</taxon>
    </lineage>
</organism>
<dbReference type="EMBL" id="SPHZ02000012">
    <property type="protein sequence ID" value="KAF0887751.1"/>
    <property type="molecule type" value="Genomic_DNA"/>
</dbReference>
<feature type="compositionally biased region" description="Basic and acidic residues" evidence="1">
    <location>
        <begin position="50"/>
        <end position="60"/>
    </location>
</feature>